<sequence length="1269" mass="139578">MWQKLIDEVQEPAAAAPGDLAQMVAVLRTLLEERRPCPPEHCAERTALEGALRLVTEQLHRVLPDGGQSLSSLQEAARLADPAHFSVPASHRARGGGAVTAAKRAFVGGLEPFHTEMLRPQGDFNRAVVKVLEHLSVHRSLGLKDDLSAWVGAQLDAKVDPTRWQVRSHRGAVAGALVGWAKRSYLSALGPVLEEVLRGQAEWNRAMADALRAAAGTVRLTEAEASRRVASLDALREPLGQRKLPAALRATAPLWGEVLRRQARFNAEASLALASLLGTRTPPPRPPSLEDYPDWCARREPARIDAVREAVSRLESRPLLSLVTVLSNASEAFFRTCLASVQAQVYPDWEWVLVDEGGTAPAVARLLQEAAAREPRIRVLTQQAGEGGARALNTGLGAARGQFVGFVGQDDLLAPHALAEVALELTARPELDVLYTDEDRLDAEGRRSAPFFKPDWSPDLLRSVDYVSHFLVVRRALLERVGGLREGFDGAESYDLALRLSEATQHIGHAPGAVYHRREATPSHRPAAGADVGVRALQQHLARRGEAAEVTSVAPGHYRVRYPVKGTPKVSIIVPFKDRPDLLRTLMDSLLAHTTYTNYEVVLVSNNSTQPETFALLEQLVDPRLVKRVWDHPFNYPAINNWAAKQATGELLLFLNNDMEVVDPEWLGELVAQAQRPEVGAVGCKLLFPEGTVQHAGVVVGMTGMAGHPFWRLPDGPISTPFGNTEWTRNWLSVTSACVILRREVFEQAGGFDERFQVCGSDVELGLRLNTRGLRVVYTPHARLIHHESASRRADAIPEGDYWWSYVAYRPWLGPRGDPFYNPNLSLLSTDCDLRRHPEDGEQLAVRTLGHEVPSARDPRAEQRARAQRHLIEHLGEWDFTPEQAKASRDAAPSALAALRAKGRVETATWFVPAFGHVYAGIHTIFRLADLMRRRHGVRSDFVIYDQPGARAGDFEARVATICPDAVGAVRVLRHSDEVRELPACDLAMATAWTSAYKVLHHPRAALRGYFVQDYEPLFHAAGTPSALAEQTYGLGFYGIFNTPGLFEHVVSRHGMDGCWFEPAVDARLFHADRPQRRGPVRVFFYGRPGNERNGFELGIAALARLKRELGGAVEILAAGAEWDAEAYGVRGLITNLGILPAERTAALYRECDVGLCFMFTRHPSYLPLEMMACGVTVVTNDNPANRWLLVSGENCLLAEPTSSSVLARLREAVSDGSLRARLGASAAERVRRTTWEFEVDRVMASLLGTEAPAARLAGEKPSLSERSG</sequence>
<dbReference type="PANTHER" id="PTHR43179:SF7">
    <property type="entry name" value="RHAMNOSYLTRANSFERASE WBBL"/>
    <property type="match status" value="1"/>
</dbReference>
<dbReference type="Gene3D" id="3.40.50.11090">
    <property type="match status" value="1"/>
</dbReference>
<accession>A0ABX7P3S2</accession>
<evidence type="ECO:0000313" key="4">
    <source>
        <dbReference type="Proteomes" id="UP000662747"/>
    </source>
</evidence>
<dbReference type="Gene3D" id="3.40.50.2000">
    <property type="entry name" value="Glycogen Phosphorylase B"/>
    <property type="match status" value="1"/>
</dbReference>
<dbReference type="EMBL" id="CP071090">
    <property type="protein sequence ID" value="QSQ25077.1"/>
    <property type="molecule type" value="Genomic_DNA"/>
</dbReference>
<dbReference type="Gene3D" id="3.90.550.10">
    <property type="entry name" value="Spore Coat Polysaccharide Biosynthesis Protein SpsA, Chain A"/>
    <property type="match status" value="2"/>
</dbReference>
<dbReference type="InterPro" id="IPR001173">
    <property type="entry name" value="Glyco_trans_2-like"/>
</dbReference>
<dbReference type="Pfam" id="PF22772">
    <property type="entry name" value="WsaF_C"/>
    <property type="match status" value="1"/>
</dbReference>
<feature type="domain" description="WsaF C-terminal" evidence="2">
    <location>
        <begin position="1082"/>
        <end position="1210"/>
    </location>
</feature>
<evidence type="ECO:0000313" key="3">
    <source>
        <dbReference type="EMBL" id="QSQ25077.1"/>
    </source>
</evidence>
<dbReference type="InterPro" id="IPR029044">
    <property type="entry name" value="Nucleotide-diphossugar_trans"/>
</dbReference>
<dbReference type="RefSeq" id="WP_206726634.1">
    <property type="nucleotide sequence ID" value="NZ_CP071090.1"/>
</dbReference>
<reference evidence="3 4" key="1">
    <citation type="submission" date="2021-02" db="EMBL/GenBank/DDBJ databases">
        <title>De Novo genome assembly of isolated myxobacteria.</title>
        <authorList>
            <person name="Stevens D.C."/>
        </authorList>
    </citation>
    <scope>NUCLEOTIDE SEQUENCE [LARGE SCALE GENOMIC DNA]</scope>
    <source>
        <strain evidence="4">SCPEA02</strain>
    </source>
</reference>
<gene>
    <name evidence="3" type="ORF">JY651_09160</name>
</gene>
<keyword evidence="4" id="KW-1185">Reference proteome</keyword>
<dbReference type="SUPFAM" id="SSF53756">
    <property type="entry name" value="UDP-Glycosyltransferase/glycogen phosphorylase"/>
    <property type="match status" value="1"/>
</dbReference>
<dbReference type="Proteomes" id="UP000662747">
    <property type="component" value="Chromosome"/>
</dbReference>
<dbReference type="PANTHER" id="PTHR43179">
    <property type="entry name" value="RHAMNOSYLTRANSFERASE WBBL"/>
    <property type="match status" value="1"/>
</dbReference>
<dbReference type="SUPFAM" id="SSF53448">
    <property type="entry name" value="Nucleotide-diphospho-sugar transferases"/>
    <property type="match status" value="2"/>
</dbReference>
<name>A0ABX7P3S2_9BACT</name>
<proteinExistence type="predicted"/>
<dbReference type="InterPro" id="IPR055050">
    <property type="entry name" value="WsaF_C"/>
</dbReference>
<feature type="domain" description="Glycosyltransferase 2-like" evidence="1">
    <location>
        <begin position="322"/>
        <end position="481"/>
    </location>
</feature>
<protein>
    <submittedName>
        <fullName evidence="3">Glycosyltransferase</fullName>
    </submittedName>
</protein>
<feature type="domain" description="Glycosyltransferase 2-like" evidence="1">
    <location>
        <begin position="571"/>
        <end position="748"/>
    </location>
</feature>
<dbReference type="Pfam" id="PF00535">
    <property type="entry name" value="Glycos_transf_2"/>
    <property type="match status" value="2"/>
</dbReference>
<dbReference type="CDD" id="cd04186">
    <property type="entry name" value="GT_2_like_c"/>
    <property type="match status" value="1"/>
</dbReference>
<organism evidence="3 4">
    <name type="scientific">Pyxidicoccus parkwayensis</name>
    <dbReference type="NCBI Taxonomy" id="2813578"/>
    <lineage>
        <taxon>Bacteria</taxon>
        <taxon>Pseudomonadati</taxon>
        <taxon>Myxococcota</taxon>
        <taxon>Myxococcia</taxon>
        <taxon>Myxococcales</taxon>
        <taxon>Cystobacterineae</taxon>
        <taxon>Myxococcaceae</taxon>
        <taxon>Pyxidicoccus</taxon>
    </lineage>
</organism>
<dbReference type="CDD" id="cd04184">
    <property type="entry name" value="GT2_RfbC_Mx_like"/>
    <property type="match status" value="1"/>
</dbReference>
<evidence type="ECO:0000259" key="2">
    <source>
        <dbReference type="Pfam" id="PF22772"/>
    </source>
</evidence>
<dbReference type="CDD" id="cd03801">
    <property type="entry name" value="GT4_PimA-like"/>
    <property type="match status" value="1"/>
</dbReference>
<evidence type="ECO:0000259" key="1">
    <source>
        <dbReference type="Pfam" id="PF00535"/>
    </source>
</evidence>